<dbReference type="GO" id="GO:0000400">
    <property type="term" value="F:four-way junction DNA binding"/>
    <property type="evidence" value="ECO:0007669"/>
    <property type="project" value="UniProtKB-UniRule"/>
</dbReference>
<evidence type="ECO:0000256" key="2">
    <source>
        <dbReference type="ARBA" id="ARBA00022763"/>
    </source>
</evidence>
<name>A0A519BGM4_ACIG2</name>
<dbReference type="GO" id="GO:0006281">
    <property type="term" value="P:DNA repair"/>
    <property type="evidence" value="ECO:0007669"/>
    <property type="project" value="UniProtKB-UniRule"/>
</dbReference>
<comment type="similarity">
    <text evidence="6">Belongs to the RuvA family.</text>
</comment>
<protein>
    <recommendedName>
        <fullName evidence="6">Holliday junction branch migration complex subunit RuvA</fullName>
    </recommendedName>
</protein>
<dbReference type="HAMAP" id="MF_00031">
    <property type="entry name" value="DNA_HJ_migration_RuvA"/>
    <property type="match status" value="1"/>
</dbReference>
<organism evidence="9 10">
    <name type="scientific">Acididesulfobacter guangdongensis</name>
    <dbReference type="NCBI Taxonomy" id="2597225"/>
    <lineage>
        <taxon>Bacteria</taxon>
        <taxon>Deltaproteobacteria</taxon>
        <taxon>Candidatus Acidulodesulfobacterales</taxon>
        <taxon>Candidatus Acididesulfobacter</taxon>
    </lineage>
</organism>
<dbReference type="Pfam" id="PF14520">
    <property type="entry name" value="HHH_5"/>
    <property type="match status" value="1"/>
</dbReference>
<feature type="domain" description="DNA helicase Holliday junction RuvA type" evidence="8">
    <location>
        <begin position="1"/>
        <end position="85"/>
    </location>
</feature>
<comment type="caution">
    <text evidence="6">Lacks conserved residue(s) required for the propagation of feature annotation.</text>
</comment>
<evidence type="ECO:0000256" key="3">
    <source>
        <dbReference type="ARBA" id="ARBA00023125"/>
    </source>
</evidence>
<dbReference type="SUPFAM" id="SSF47781">
    <property type="entry name" value="RuvA domain 2-like"/>
    <property type="match status" value="1"/>
</dbReference>
<gene>
    <name evidence="6" type="primary">ruvA</name>
    <name evidence="9" type="ORF">EVJ46_05125</name>
</gene>
<feature type="region of interest" description="Domain III" evidence="6">
    <location>
        <begin position="250"/>
        <end position="355"/>
    </location>
</feature>
<dbReference type="GO" id="GO:0005737">
    <property type="term" value="C:cytoplasm"/>
    <property type="evidence" value="ECO:0007669"/>
    <property type="project" value="UniProtKB-SubCell"/>
</dbReference>
<keyword evidence="4 6" id="KW-0233">DNA recombination</keyword>
<evidence type="ECO:0000256" key="4">
    <source>
        <dbReference type="ARBA" id="ARBA00023172"/>
    </source>
</evidence>
<dbReference type="NCBIfam" id="TIGR00084">
    <property type="entry name" value="ruvA"/>
    <property type="match status" value="1"/>
</dbReference>
<evidence type="ECO:0000313" key="10">
    <source>
        <dbReference type="Proteomes" id="UP000316562"/>
    </source>
</evidence>
<sequence length="355" mass="38384">MIAFLRGNIIYSDIEKSLVILDVQGVGYEILLPVNQMYFSQFCVQQNHNGSHSSDSYYASNSGLNQCASFFIYTYVREDRIVLYGFPNFTQRELFSILLDTKDIGPKLAVTILSNIKADDFINLVLTKNITGLSSIKGIGTLTAERIVSGLKNKIVKRFNSFKDVEAASIGNITSIMNSNYDINGGSKNRNSDVSIDVAGGIADVSGSADKKNSESENSCSINGSLNDGLNHGHNGSSSVILNNSLGGSLNSSAKNPNNNNNDRDNNNGNDKGNNNGNSTGKNIIYETALALNALGYSMADSIELASCTSKAMQEMQEQSQIADAGAEAVYICEINTENLLKECLKHIYKNKISS</sequence>
<evidence type="ECO:0000313" key="9">
    <source>
        <dbReference type="EMBL" id="RZD16410.1"/>
    </source>
</evidence>
<keyword evidence="5 6" id="KW-0234">DNA repair</keyword>
<dbReference type="GO" id="GO:0006310">
    <property type="term" value="P:DNA recombination"/>
    <property type="evidence" value="ECO:0007669"/>
    <property type="project" value="UniProtKB-UniRule"/>
</dbReference>
<dbReference type="InterPro" id="IPR013849">
    <property type="entry name" value="DNA_helicase_Holl-junc_RuvA_I"/>
</dbReference>
<dbReference type="EMBL" id="SGBC01000002">
    <property type="protein sequence ID" value="RZD16410.1"/>
    <property type="molecule type" value="Genomic_DNA"/>
</dbReference>
<keyword evidence="3 6" id="KW-0238">DNA-binding</keyword>
<evidence type="ECO:0000259" key="8">
    <source>
        <dbReference type="Pfam" id="PF01330"/>
    </source>
</evidence>
<evidence type="ECO:0000256" key="5">
    <source>
        <dbReference type="ARBA" id="ARBA00023204"/>
    </source>
</evidence>
<comment type="domain">
    <text evidence="6">Has three domains with a flexible linker between the domains II and III and assumes an 'L' shape. Domain III is highly mobile and contacts RuvB.</text>
</comment>
<dbReference type="InterPro" id="IPR010994">
    <property type="entry name" value="RuvA_2-like"/>
</dbReference>
<dbReference type="GO" id="GO:0009378">
    <property type="term" value="F:four-way junction helicase activity"/>
    <property type="evidence" value="ECO:0007669"/>
    <property type="project" value="InterPro"/>
</dbReference>
<dbReference type="GO" id="GO:0005524">
    <property type="term" value="F:ATP binding"/>
    <property type="evidence" value="ECO:0007669"/>
    <property type="project" value="InterPro"/>
</dbReference>
<dbReference type="InterPro" id="IPR012340">
    <property type="entry name" value="NA-bd_OB-fold"/>
</dbReference>
<dbReference type="Pfam" id="PF01330">
    <property type="entry name" value="RuvA_N"/>
    <property type="match status" value="1"/>
</dbReference>
<evidence type="ECO:0000256" key="1">
    <source>
        <dbReference type="ARBA" id="ARBA00022490"/>
    </source>
</evidence>
<comment type="function">
    <text evidence="6">The RuvA-RuvB-RuvC complex processes Holliday junction (HJ) DNA during genetic recombination and DNA repair, while the RuvA-RuvB complex plays an important role in the rescue of blocked DNA replication forks via replication fork reversal (RFR). RuvA specifically binds to HJ cruciform DNA, conferring on it an open structure. The RuvB hexamer acts as an ATP-dependent pump, pulling dsDNA into and through the RuvAB complex. HJ branch migration allows RuvC to scan DNA until it finds its consensus sequence, where it cleaves and resolves the cruciform DNA.</text>
</comment>
<keyword evidence="2 6" id="KW-0227">DNA damage</keyword>
<dbReference type="AlphaFoldDB" id="A0A519BGM4"/>
<accession>A0A519BGM4</accession>
<keyword evidence="1 6" id="KW-0963">Cytoplasm</keyword>
<comment type="caution">
    <text evidence="9">The sequence shown here is derived from an EMBL/GenBank/DDBJ whole genome shotgun (WGS) entry which is preliminary data.</text>
</comment>
<dbReference type="Gene3D" id="2.40.50.140">
    <property type="entry name" value="Nucleic acid-binding proteins"/>
    <property type="match status" value="1"/>
</dbReference>
<evidence type="ECO:0000256" key="6">
    <source>
        <dbReference type="HAMAP-Rule" id="MF_00031"/>
    </source>
</evidence>
<comment type="subunit">
    <text evidence="6">Homotetramer. Forms an RuvA(8)-RuvB(12)-Holliday junction (HJ) complex. HJ DNA is sandwiched between 2 RuvA tetramers; dsDNA enters through RuvA and exits via RuvB. An RuvB hexamer assembles on each DNA strand where it exits the tetramer. Each RuvB hexamer is contacted by two RuvA subunits (via domain III) on 2 adjacent RuvB subunits; this complex drives branch migration. In the full resolvosome a probable DNA-RuvA(4)-RuvB(12)-RuvC(2) complex forms which resolves the HJ.</text>
</comment>
<comment type="subcellular location">
    <subcellularLocation>
        <location evidence="6">Cytoplasm</location>
    </subcellularLocation>
</comment>
<proteinExistence type="inferred from homology"/>
<dbReference type="GO" id="GO:0048476">
    <property type="term" value="C:Holliday junction resolvase complex"/>
    <property type="evidence" value="ECO:0007669"/>
    <property type="project" value="UniProtKB-UniRule"/>
</dbReference>
<dbReference type="Gene3D" id="1.10.150.20">
    <property type="entry name" value="5' to 3' exonuclease, C-terminal subdomain"/>
    <property type="match status" value="1"/>
</dbReference>
<evidence type="ECO:0000256" key="7">
    <source>
        <dbReference type="SAM" id="MobiDB-lite"/>
    </source>
</evidence>
<feature type="region of interest" description="Disordered" evidence="7">
    <location>
        <begin position="247"/>
        <end position="279"/>
    </location>
</feature>
<dbReference type="Proteomes" id="UP000316562">
    <property type="component" value="Unassembled WGS sequence"/>
</dbReference>
<dbReference type="InterPro" id="IPR000085">
    <property type="entry name" value="RuvA"/>
</dbReference>
<reference evidence="9 10" key="1">
    <citation type="journal article" date="2019" name="ISME J.">
        <title>Insights into ecological role of a new deltaproteobacterial order Candidatus Acidulodesulfobacterales by metagenomics and metatranscriptomics.</title>
        <authorList>
            <person name="Tan S."/>
            <person name="Liu J."/>
            <person name="Fang Y."/>
            <person name="Hedlund B.P."/>
            <person name="Lian Z.H."/>
            <person name="Huang L.Y."/>
            <person name="Li J.T."/>
            <person name="Huang L.N."/>
            <person name="Li W.J."/>
            <person name="Jiang H.C."/>
            <person name="Dong H.L."/>
            <person name="Shu W.S."/>
        </authorList>
    </citation>
    <scope>NUCLEOTIDE SEQUENCE [LARGE SCALE GENOMIC DNA]</scope>
    <source>
        <strain evidence="9">AP2</strain>
    </source>
</reference>